<evidence type="ECO:0000313" key="3">
    <source>
        <dbReference type="Proteomes" id="UP000319836"/>
    </source>
</evidence>
<dbReference type="Gene3D" id="2.60.40.4070">
    <property type="match status" value="1"/>
</dbReference>
<organism evidence="2 3">
    <name type="scientific">Eiseniibacteriota bacterium</name>
    <dbReference type="NCBI Taxonomy" id="2212470"/>
    <lineage>
        <taxon>Bacteria</taxon>
        <taxon>Candidatus Eiseniibacteriota</taxon>
    </lineage>
</organism>
<evidence type="ECO:0000313" key="2">
    <source>
        <dbReference type="EMBL" id="TMQ70915.1"/>
    </source>
</evidence>
<comment type="caution">
    <text evidence="2">The sequence shown here is derived from an EMBL/GenBank/DDBJ whole genome shotgun (WGS) entry which is preliminary data.</text>
</comment>
<dbReference type="SUPFAM" id="SSF56935">
    <property type="entry name" value="Porins"/>
    <property type="match status" value="1"/>
</dbReference>
<sequence>MNDDLGSFKNGETAYLFTASRAFSRRFALGTNLKLVQQSVEDFSAQGFGVDLGSTYQVTPMVRVGLSIANLAGPKLKLRDVEETYPVQFRGGAAAQVLNGRGLITAQIDQSDGLGARFHGGIEYWLQPGLGLRVGYDDAYGTGGFTYRFAPQYEIDYGIADQPLGLTHRVGLSYRFGGFFASSKAEPAVFSPTGEHAVTKIALNAHTKADPDEWTLEIVNKAEEVVRRFSGKGQPPSHVQWDGKDETGLPLADGIYHYRLTVKDREGRSLLASSRTIEISTTGPEGTVPVIPVQGAVPEDNK</sequence>
<accession>A0A538U4V7</accession>
<evidence type="ECO:0000259" key="1">
    <source>
        <dbReference type="Pfam" id="PF13860"/>
    </source>
</evidence>
<name>A0A538U4V7_UNCEI</name>
<dbReference type="InterPro" id="IPR025965">
    <property type="entry name" value="FlgD/Vpr_Ig-like"/>
</dbReference>
<dbReference type="Proteomes" id="UP000319836">
    <property type="component" value="Unassembled WGS sequence"/>
</dbReference>
<gene>
    <name evidence="2" type="ORF">E6K80_07055</name>
</gene>
<dbReference type="AlphaFoldDB" id="A0A538U4V7"/>
<dbReference type="EMBL" id="VBPA01000167">
    <property type="protein sequence ID" value="TMQ70915.1"/>
    <property type="molecule type" value="Genomic_DNA"/>
</dbReference>
<proteinExistence type="predicted"/>
<reference evidence="2 3" key="1">
    <citation type="journal article" date="2019" name="Nat. Microbiol.">
        <title>Mediterranean grassland soil C-N compound turnover is dependent on rainfall and depth, and is mediated by genomically divergent microorganisms.</title>
        <authorList>
            <person name="Diamond S."/>
            <person name="Andeer P.F."/>
            <person name="Li Z."/>
            <person name="Crits-Christoph A."/>
            <person name="Burstein D."/>
            <person name="Anantharaman K."/>
            <person name="Lane K.R."/>
            <person name="Thomas B.C."/>
            <person name="Pan C."/>
            <person name="Northen T.R."/>
            <person name="Banfield J.F."/>
        </authorList>
    </citation>
    <scope>NUCLEOTIDE SEQUENCE [LARGE SCALE GENOMIC DNA]</scope>
    <source>
        <strain evidence="2">WS_10</strain>
    </source>
</reference>
<feature type="domain" description="FlgD/Vpr Ig-like" evidence="1">
    <location>
        <begin position="199"/>
        <end position="263"/>
    </location>
</feature>
<dbReference type="Pfam" id="PF13860">
    <property type="entry name" value="FlgD_ig"/>
    <property type="match status" value="1"/>
</dbReference>
<protein>
    <recommendedName>
        <fullName evidence="1">FlgD/Vpr Ig-like domain-containing protein</fullName>
    </recommendedName>
</protein>